<organism evidence="1 2">
    <name type="scientific">Enterococcus faecalis</name>
    <name type="common">Streptococcus faecalis</name>
    <dbReference type="NCBI Taxonomy" id="1351"/>
    <lineage>
        <taxon>Bacteria</taxon>
        <taxon>Bacillati</taxon>
        <taxon>Bacillota</taxon>
        <taxon>Bacilli</taxon>
        <taxon>Lactobacillales</taxon>
        <taxon>Enterococcaceae</taxon>
        <taxon>Enterococcus</taxon>
    </lineage>
</organism>
<dbReference type="AlphaFoldDB" id="A0A4V5UX02"/>
<evidence type="ECO:0000313" key="2">
    <source>
        <dbReference type="Proteomes" id="UP000305511"/>
    </source>
</evidence>
<accession>A0A4V5UX02</accession>
<comment type="caution">
    <text evidence="1">The sequence shown here is derived from an EMBL/GenBank/DDBJ whole genome shotgun (WGS) entry which is preliminary data.</text>
</comment>
<proteinExistence type="predicted"/>
<reference evidence="1 2" key="1">
    <citation type="submission" date="2019-02" db="EMBL/GenBank/DDBJ databases">
        <title>Bacteria dissemination in different level of health care in South Africa: the effectiveness of infections prevention and control.</title>
        <authorList>
            <person name="Shobo C."/>
            <person name="Amoako D.G."/>
            <person name="Allam M."/>
            <person name="Ismail A."/>
            <person name="Bester L.A."/>
            <person name="Essack S.Y."/>
        </authorList>
    </citation>
    <scope>NUCLEOTIDE SEQUENCE [LARGE SCALE GENOMIC DNA]</scope>
    <source>
        <strain evidence="1 2">2SIL2</strain>
    </source>
</reference>
<dbReference type="Proteomes" id="UP000305511">
    <property type="component" value="Unassembled WGS sequence"/>
</dbReference>
<gene>
    <name evidence="1" type="ORF">EY666_12405</name>
</gene>
<evidence type="ECO:0000313" key="1">
    <source>
        <dbReference type="EMBL" id="TKK78873.1"/>
    </source>
</evidence>
<name>A0A4V5UX02_ENTFL</name>
<protein>
    <submittedName>
        <fullName evidence="1">Uncharacterized protein</fullName>
    </submittedName>
</protein>
<dbReference type="EMBL" id="SIYF01000317">
    <property type="protein sequence ID" value="TKK78873.1"/>
    <property type="molecule type" value="Genomic_DNA"/>
</dbReference>
<sequence>MLIVSLTLFLGCGSQVFAASAPQMKSLEGFNSLEKYDDLQGTEHAFAKVLNYKTKRTDITAKSILKYVYPTRRDKELENSSASIKDCMRYAESLGVTMQWNDETTIKYDNIKQQIDSLNPVLLCFKPDKFDWMEPYLLTVAYGYVYVEGDGQVNKNFMMASIWNSKYITPTTINVNSNVNNLRVTDFSTNGNPQKDYSYIGSITLN</sequence>
<dbReference type="Gene3D" id="3.90.70.10">
    <property type="entry name" value="Cysteine proteinases"/>
    <property type="match status" value="1"/>
</dbReference>